<accession>A0A7C1FL72</accession>
<reference evidence="5" key="1">
    <citation type="journal article" date="2020" name="mSystems">
        <title>Genome- and Community-Level Interaction Insights into Carbon Utilization and Element Cycling Functions of Hydrothermarchaeota in Hydrothermal Sediment.</title>
        <authorList>
            <person name="Zhou Z."/>
            <person name="Liu Y."/>
            <person name="Xu W."/>
            <person name="Pan J."/>
            <person name="Luo Z.H."/>
            <person name="Li M."/>
        </authorList>
    </citation>
    <scope>NUCLEOTIDE SEQUENCE [LARGE SCALE GENOMIC DNA]</scope>
    <source>
        <strain evidence="5">SpSt-289</strain>
    </source>
</reference>
<protein>
    <submittedName>
        <fullName evidence="5">Transporter substrate-binding domain-containing protein</fullName>
    </submittedName>
</protein>
<evidence type="ECO:0000259" key="3">
    <source>
        <dbReference type="SMART" id="SM00062"/>
    </source>
</evidence>
<dbReference type="AlphaFoldDB" id="A0A7C1FL72"/>
<dbReference type="InterPro" id="IPR001638">
    <property type="entry name" value="Solute-binding_3/MltF_N"/>
</dbReference>
<evidence type="ECO:0000313" key="5">
    <source>
        <dbReference type="EMBL" id="HDX31813.1"/>
    </source>
</evidence>
<dbReference type="GO" id="GO:0015276">
    <property type="term" value="F:ligand-gated monoatomic ion channel activity"/>
    <property type="evidence" value="ECO:0007669"/>
    <property type="project" value="InterPro"/>
</dbReference>
<dbReference type="PANTHER" id="PTHR35936">
    <property type="entry name" value="MEMBRANE-BOUND LYTIC MUREIN TRANSGLYCOSYLASE F"/>
    <property type="match status" value="1"/>
</dbReference>
<evidence type="ECO:0000259" key="4">
    <source>
        <dbReference type="SMART" id="SM00079"/>
    </source>
</evidence>
<feature type="chain" id="PRO_5028228367" evidence="2">
    <location>
        <begin position="28"/>
        <end position="296"/>
    </location>
</feature>
<dbReference type="InterPro" id="IPR001320">
    <property type="entry name" value="Iontro_rcpt_C"/>
</dbReference>
<dbReference type="EMBL" id="DSMG01000100">
    <property type="protein sequence ID" value="HDX31813.1"/>
    <property type="molecule type" value="Genomic_DNA"/>
</dbReference>
<comment type="caution">
    <text evidence="5">The sequence shown here is derived from an EMBL/GenBank/DDBJ whole genome shotgun (WGS) entry which is preliminary data.</text>
</comment>
<feature type="domain" description="Solute-binding protein family 3/N-terminal" evidence="3">
    <location>
        <begin position="64"/>
        <end position="292"/>
    </location>
</feature>
<dbReference type="SMART" id="SM00062">
    <property type="entry name" value="PBPb"/>
    <property type="match status" value="1"/>
</dbReference>
<gene>
    <name evidence="5" type="ORF">ENQ20_10035</name>
</gene>
<dbReference type="SMART" id="SM00079">
    <property type="entry name" value="PBPe"/>
    <property type="match status" value="1"/>
</dbReference>
<dbReference type="PANTHER" id="PTHR35936:SF19">
    <property type="entry name" value="AMINO-ACID-BINDING PROTEIN YXEM-RELATED"/>
    <property type="match status" value="1"/>
</dbReference>
<dbReference type="SUPFAM" id="SSF53850">
    <property type="entry name" value="Periplasmic binding protein-like II"/>
    <property type="match status" value="1"/>
</dbReference>
<feature type="domain" description="Ionotropic glutamate receptor C-terminal" evidence="4">
    <location>
        <begin position="64"/>
        <end position="291"/>
    </location>
</feature>
<evidence type="ECO:0000256" key="1">
    <source>
        <dbReference type="ARBA" id="ARBA00022729"/>
    </source>
</evidence>
<sequence>MFKVQRPSLWLALLLLLSLAVSACAPAAVPAPTTEAEIAQPEAPAAPAKRPNVVYALPDLGGRVVRAAVANDYTPLQFIDPATGEAVGWEYDAMDEICARLNCVVEWNTVSWDAMIAAISAGQFDIGMDGITITAERAQQVDFSRPYMTSQQFMLVRVEEDRFTTPEEFAANPELLIGAQPGTTGFYTAVYDILDGDEANPRIKLFETFGASVQALIAGDVDMVLVDAASGRGYIGANPEKLKIVGEAIKSEEFGFIYPKGSDLIAPIDAALETMLQDGFIEHLNTKWFFFYDPNR</sequence>
<proteinExistence type="predicted"/>
<dbReference type="PROSITE" id="PS51257">
    <property type="entry name" value="PROKAR_LIPOPROTEIN"/>
    <property type="match status" value="1"/>
</dbReference>
<evidence type="ECO:0000256" key="2">
    <source>
        <dbReference type="SAM" id="SignalP"/>
    </source>
</evidence>
<feature type="signal peptide" evidence="2">
    <location>
        <begin position="1"/>
        <end position="27"/>
    </location>
</feature>
<name>A0A7C1FL72_9CHLR</name>
<keyword evidence="1 2" id="KW-0732">Signal</keyword>
<dbReference type="GO" id="GO:0016020">
    <property type="term" value="C:membrane"/>
    <property type="evidence" value="ECO:0007669"/>
    <property type="project" value="InterPro"/>
</dbReference>
<dbReference type="Pfam" id="PF00497">
    <property type="entry name" value="SBP_bac_3"/>
    <property type="match status" value="1"/>
</dbReference>
<dbReference type="Gene3D" id="3.40.190.10">
    <property type="entry name" value="Periplasmic binding protein-like II"/>
    <property type="match status" value="2"/>
</dbReference>
<organism evidence="5">
    <name type="scientific">Caldilinea aerophila</name>
    <dbReference type="NCBI Taxonomy" id="133453"/>
    <lineage>
        <taxon>Bacteria</taxon>
        <taxon>Bacillati</taxon>
        <taxon>Chloroflexota</taxon>
        <taxon>Caldilineae</taxon>
        <taxon>Caldilineales</taxon>
        <taxon>Caldilineaceae</taxon>
        <taxon>Caldilinea</taxon>
    </lineage>
</organism>